<comment type="caution">
    <text evidence="1">The sequence shown here is derived from an EMBL/GenBank/DDBJ whole genome shotgun (WGS) entry which is preliminary data.</text>
</comment>
<accession>A0A8S2ZF64</accession>
<proteinExistence type="predicted"/>
<dbReference type="EMBL" id="CAJOBJ010109813">
    <property type="protein sequence ID" value="CAF4626077.1"/>
    <property type="molecule type" value="Genomic_DNA"/>
</dbReference>
<protein>
    <submittedName>
        <fullName evidence="1">Uncharacterized protein</fullName>
    </submittedName>
</protein>
<dbReference type="Proteomes" id="UP000681720">
    <property type="component" value="Unassembled WGS sequence"/>
</dbReference>
<dbReference type="AlphaFoldDB" id="A0A8S2ZF64"/>
<evidence type="ECO:0000313" key="2">
    <source>
        <dbReference type="Proteomes" id="UP000681720"/>
    </source>
</evidence>
<sequence>MFVSVIVDRYQRVFTRKLYIKPEKIDFNAYPDQENEDLERAHGNYAINSATANLNDNK</sequence>
<evidence type="ECO:0000313" key="1">
    <source>
        <dbReference type="EMBL" id="CAF4626077.1"/>
    </source>
</evidence>
<name>A0A8S2ZF64_9BILA</name>
<feature type="non-terminal residue" evidence="1">
    <location>
        <position position="58"/>
    </location>
</feature>
<gene>
    <name evidence="1" type="ORF">GIL414_LOCUS39993</name>
</gene>
<organism evidence="1 2">
    <name type="scientific">Rotaria magnacalcarata</name>
    <dbReference type="NCBI Taxonomy" id="392030"/>
    <lineage>
        <taxon>Eukaryota</taxon>
        <taxon>Metazoa</taxon>
        <taxon>Spiralia</taxon>
        <taxon>Gnathifera</taxon>
        <taxon>Rotifera</taxon>
        <taxon>Eurotatoria</taxon>
        <taxon>Bdelloidea</taxon>
        <taxon>Philodinida</taxon>
        <taxon>Philodinidae</taxon>
        <taxon>Rotaria</taxon>
    </lineage>
</organism>
<reference evidence="1" key="1">
    <citation type="submission" date="2021-02" db="EMBL/GenBank/DDBJ databases">
        <authorList>
            <person name="Nowell W R."/>
        </authorList>
    </citation>
    <scope>NUCLEOTIDE SEQUENCE</scope>
</reference>